<evidence type="ECO:0000256" key="3">
    <source>
        <dbReference type="ARBA" id="ARBA00023237"/>
    </source>
</evidence>
<evidence type="ECO:0000256" key="1">
    <source>
        <dbReference type="ARBA" id="ARBA00022729"/>
    </source>
</evidence>
<reference evidence="6" key="1">
    <citation type="submission" date="2018-05" db="EMBL/GenBank/DDBJ databases">
        <authorList>
            <person name="Lanie J.A."/>
            <person name="Ng W.-L."/>
            <person name="Kazmierczak K.M."/>
            <person name="Andrzejewski T.M."/>
            <person name="Davidsen T.M."/>
            <person name="Wayne K.J."/>
            <person name="Tettelin H."/>
            <person name="Glass J.I."/>
            <person name="Rusch D."/>
            <person name="Podicherti R."/>
            <person name="Tsui H.-C.T."/>
            <person name="Winkler M.E."/>
        </authorList>
    </citation>
    <scope>NUCLEOTIDE SEQUENCE</scope>
</reference>
<evidence type="ECO:0000259" key="5">
    <source>
        <dbReference type="Pfam" id="PF13525"/>
    </source>
</evidence>
<dbReference type="InterPro" id="IPR039565">
    <property type="entry name" value="BamD-like"/>
</dbReference>
<dbReference type="PROSITE" id="PS50005">
    <property type="entry name" value="TPR"/>
    <property type="match status" value="2"/>
</dbReference>
<name>A0A382KDM3_9ZZZZ</name>
<keyword evidence="2" id="KW-0472">Membrane</keyword>
<feature type="compositionally biased region" description="Polar residues" evidence="4">
    <location>
        <begin position="267"/>
        <end position="282"/>
    </location>
</feature>
<dbReference type="Gene3D" id="1.25.40.10">
    <property type="entry name" value="Tetratricopeptide repeat domain"/>
    <property type="match status" value="1"/>
</dbReference>
<evidence type="ECO:0000256" key="4">
    <source>
        <dbReference type="SAM" id="MobiDB-lite"/>
    </source>
</evidence>
<dbReference type="EMBL" id="UINC01079529">
    <property type="protein sequence ID" value="SVC21613.1"/>
    <property type="molecule type" value="Genomic_DNA"/>
</dbReference>
<keyword evidence="1" id="KW-0732">Signal</keyword>
<evidence type="ECO:0000256" key="2">
    <source>
        <dbReference type="ARBA" id="ARBA00023136"/>
    </source>
</evidence>
<dbReference type="SUPFAM" id="SSF48452">
    <property type="entry name" value="TPR-like"/>
    <property type="match status" value="2"/>
</dbReference>
<proteinExistence type="predicted"/>
<feature type="region of interest" description="Disordered" evidence="4">
    <location>
        <begin position="249"/>
        <end position="282"/>
    </location>
</feature>
<sequence>MLRCVRYLFFCITVIELTGCGPPRPTSEWGVEELYDYGQRHYEGQDYLRSMEAFRIITLNYTTSEMIDDAMFYLGESYRQMKEYPVSSVTYRRLMRDFPQSPYADDAQYNLARSVFAQSSSVEHTQDKTFEAIRELQIFLDEYPDSEVAPDVQRLLQECLDKLAEKDYQIGHLYFKLQDWNAARVYFTEVIDEFPTSQWSILARYELGESFAREENWDEAVMNLQVFLELYPGHELALTVKDRLREIVPKSSSAPEKTDSGSRFTKDGNNGLSPQSSESKVP</sequence>
<feature type="compositionally biased region" description="Basic and acidic residues" evidence="4">
    <location>
        <begin position="256"/>
        <end position="266"/>
    </location>
</feature>
<dbReference type="SMART" id="SM00028">
    <property type="entry name" value="TPR"/>
    <property type="match status" value="2"/>
</dbReference>
<feature type="domain" description="Outer membrane lipoprotein BamD-like" evidence="5">
    <location>
        <begin position="32"/>
        <end position="198"/>
    </location>
</feature>
<dbReference type="Pfam" id="PF13174">
    <property type="entry name" value="TPR_6"/>
    <property type="match status" value="1"/>
</dbReference>
<organism evidence="6">
    <name type="scientific">marine metagenome</name>
    <dbReference type="NCBI Taxonomy" id="408172"/>
    <lineage>
        <taxon>unclassified sequences</taxon>
        <taxon>metagenomes</taxon>
        <taxon>ecological metagenomes</taxon>
    </lineage>
</organism>
<dbReference type="InterPro" id="IPR017689">
    <property type="entry name" value="BamD"/>
</dbReference>
<dbReference type="InterPro" id="IPR019734">
    <property type="entry name" value="TPR_rpt"/>
</dbReference>
<keyword evidence="3" id="KW-0998">Cell outer membrane</keyword>
<protein>
    <recommendedName>
        <fullName evidence="5">Outer membrane lipoprotein BamD-like domain-containing protein</fullName>
    </recommendedName>
</protein>
<accession>A0A382KDM3</accession>
<dbReference type="Pfam" id="PF13525">
    <property type="entry name" value="YfiO"/>
    <property type="match status" value="1"/>
</dbReference>
<dbReference type="AlphaFoldDB" id="A0A382KDM3"/>
<evidence type="ECO:0000313" key="6">
    <source>
        <dbReference type="EMBL" id="SVC21613.1"/>
    </source>
</evidence>
<gene>
    <name evidence="6" type="ORF">METZ01_LOCUS274467</name>
</gene>
<dbReference type="NCBIfam" id="TIGR03302">
    <property type="entry name" value="OM_YfiO"/>
    <property type="match status" value="1"/>
</dbReference>
<dbReference type="InterPro" id="IPR011990">
    <property type="entry name" value="TPR-like_helical_dom_sf"/>
</dbReference>